<name>A0ABQ4TCJ1_METOR</name>
<keyword evidence="1" id="KW-0812">Transmembrane</keyword>
<feature type="transmembrane region" description="Helical" evidence="1">
    <location>
        <begin position="26"/>
        <end position="48"/>
    </location>
</feature>
<evidence type="ECO:0000313" key="2">
    <source>
        <dbReference type="EMBL" id="GJE28943.1"/>
    </source>
</evidence>
<reference evidence="2" key="2">
    <citation type="submission" date="2021-08" db="EMBL/GenBank/DDBJ databases">
        <authorList>
            <person name="Tani A."/>
            <person name="Ola A."/>
            <person name="Ogura Y."/>
            <person name="Katsura K."/>
            <person name="Hayashi T."/>
        </authorList>
    </citation>
    <scope>NUCLEOTIDE SEQUENCE</scope>
    <source>
        <strain evidence="2">NBRC 15689</strain>
    </source>
</reference>
<evidence type="ECO:0000256" key="1">
    <source>
        <dbReference type="SAM" id="Phobius"/>
    </source>
</evidence>
<protein>
    <submittedName>
        <fullName evidence="2">Uncharacterized protein</fullName>
    </submittedName>
</protein>
<dbReference type="EMBL" id="BPQV01000012">
    <property type="protein sequence ID" value="GJE28943.1"/>
    <property type="molecule type" value="Genomic_DNA"/>
</dbReference>
<keyword evidence="1" id="KW-1133">Transmembrane helix</keyword>
<evidence type="ECO:0000313" key="3">
    <source>
        <dbReference type="Proteomes" id="UP001055156"/>
    </source>
</evidence>
<dbReference type="RefSeq" id="WP_238312994.1">
    <property type="nucleotide sequence ID" value="NZ_BPQV01000012.1"/>
</dbReference>
<dbReference type="Proteomes" id="UP001055156">
    <property type="component" value="Unassembled WGS sequence"/>
</dbReference>
<proteinExistence type="predicted"/>
<organism evidence="2 3">
    <name type="scientific">Methylobacterium organophilum</name>
    <dbReference type="NCBI Taxonomy" id="410"/>
    <lineage>
        <taxon>Bacteria</taxon>
        <taxon>Pseudomonadati</taxon>
        <taxon>Pseudomonadota</taxon>
        <taxon>Alphaproteobacteria</taxon>
        <taxon>Hyphomicrobiales</taxon>
        <taxon>Methylobacteriaceae</taxon>
        <taxon>Methylobacterium</taxon>
    </lineage>
</organism>
<sequence>MTDPSPSSALLVARPPFLAQRAGQQALIWIGAVLSVCVTIVAVAYAIALRSDREAGRMIIASQNGSGYARIVVNGLALRQAQPLP</sequence>
<gene>
    <name evidence="2" type="ORF">LKMONMHP_3818</name>
</gene>
<accession>A0ABQ4TCJ1</accession>
<reference evidence="2" key="1">
    <citation type="journal article" date="2021" name="Front. Microbiol.">
        <title>Comprehensive Comparative Genomics and Phenotyping of Methylobacterium Species.</title>
        <authorList>
            <person name="Alessa O."/>
            <person name="Ogura Y."/>
            <person name="Fujitani Y."/>
            <person name="Takami H."/>
            <person name="Hayashi T."/>
            <person name="Sahin N."/>
            <person name="Tani A."/>
        </authorList>
    </citation>
    <scope>NUCLEOTIDE SEQUENCE</scope>
    <source>
        <strain evidence="2">NBRC 15689</strain>
    </source>
</reference>
<comment type="caution">
    <text evidence="2">The sequence shown here is derived from an EMBL/GenBank/DDBJ whole genome shotgun (WGS) entry which is preliminary data.</text>
</comment>
<keyword evidence="1" id="KW-0472">Membrane</keyword>
<keyword evidence="3" id="KW-1185">Reference proteome</keyword>